<dbReference type="InterPro" id="IPR002044">
    <property type="entry name" value="CBM20"/>
</dbReference>
<dbReference type="FunFam" id="2.60.40.10:FF:000552">
    <property type="entry name" value="Related to glucoamylase"/>
    <property type="match status" value="1"/>
</dbReference>
<dbReference type="EMBL" id="JAVYJV010000011">
    <property type="protein sequence ID" value="KAK4359326.1"/>
    <property type="molecule type" value="Genomic_DNA"/>
</dbReference>
<protein>
    <recommendedName>
        <fullName evidence="2">CBM20 domain-containing protein</fullName>
    </recommendedName>
</protein>
<reference evidence="3" key="1">
    <citation type="submission" date="2023-12" db="EMBL/GenBank/DDBJ databases">
        <title>Genome assembly of Anisodus tanguticus.</title>
        <authorList>
            <person name="Wang Y.-J."/>
        </authorList>
    </citation>
    <scope>NUCLEOTIDE SEQUENCE</scope>
    <source>
        <strain evidence="3">KB-2021</strain>
        <tissue evidence="3">Leaf</tissue>
    </source>
</reference>
<dbReference type="SMART" id="SM01065">
    <property type="entry name" value="CBM_2"/>
    <property type="match status" value="1"/>
</dbReference>
<organism evidence="3 4">
    <name type="scientific">Anisodus tanguticus</name>
    <dbReference type="NCBI Taxonomy" id="243964"/>
    <lineage>
        <taxon>Eukaryota</taxon>
        <taxon>Viridiplantae</taxon>
        <taxon>Streptophyta</taxon>
        <taxon>Embryophyta</taxon>
        <taxon>Tracheophyta</taxon>
        <taxon>Spermatophyta</taxon>
        <taxon>Magnoliopsida</taxon>
        <taxon>eudicotyledons</taxon>
        <taxon>Gunneridae</taxon>
        <taxon>Pentapetalae</taxon>
        <taxon>asterids</taxon>
        <taxon>lamiids</taxon>
        <taxon>Solanales</taxon>
        <taxon>Solanaceae</taxon>
        <taxon>Solanoideae</taxon>
        <taxon>Hyoscyameae</taxon>
        <taxon>Anisodus</taxon>
    </lineage>
</organism>
<dbReference type="Pfam" id="PF00686">
    <property type="entry name" value="CBM_20"/>
    <property type="match status" value="1"/>
</dbReference>
<dbReference type="SUPFAM" id="SSF49452">
    <property type="entry name" value="Starch-binding domain-like"/>
    <property type="match status" value="1"/>
</dbReference>
<dbReference type="Gene3D" id="2.60.40.10">
    <property type="entry name" value="Immunoglobulins"/>
    <property type="match status" value="1"/>
</dbReference>
<dbReference type="GO" id="GO:2001070">
    <property type="term" value="F:starch binding"/>
    <property type="evidence" value="ECO:0007669"/>
    <property type="project" value="InterPro"/>
</dbReference>
<dbReference type="AlphaFoldDB" id="A0AAE1RWR3"/>
<dbReference type="PANTHER" id="PTHR15048:SF0">
    <property type="entry name" value="STARCH-BINDING DOMAIN-CONTAINING PROTEIN 1"/>
    <property type="match status" value="1"/>
</dbReference>
<feature type="region of interest" description="Disordered" evidence="1">
    <location>
        <begin position="480"/>
        <end position="522"/>
    </location>
</feature>
<proteinExistence type="predicted"/>
<evidence type="ECO:0000313" key="4">
    <source>
        <dbReference type="Proteomes" id="UP001291623"/>
    </source>
</evidence>
<gene>
    <name evidence="3" type="ORF">RND71_021555</name>
</gene>
<dbReference type="PANTHER" id="PTHR15048">
    <property type="entry name" value="STARCH-BINDING DOMAIN-CONTAINING PROTEIN 1"/>
    <property type="match status" value="1"/>
</dbReference>
<accession>A0AAE1RWR3</accession>
<comment type="caution">
    <text evidence="3">The sequence shown here is derived from an EMBL/GenBank/DDBJ whole genome shotgun (WGS) entry which is preliminary data.</text>
</comment>
<dbReference type="InterPro" id="IPR013784">
    <property type="entry name" value="Carb-bd-like_fold"/>
</dbReference>
<dbReference type="GO" id="GO:0016020">
    <property type="term" value="C:membrane"/>
    <property type="evidence" value="ECO:0007669"/>
    <property type="project" value="TreeGrafter"/>
</dbReference>
<evidence type="ECO:0000259" key="2">
    <source>
        <dbReference type="PROSITE" id="PS51166"/>
    </source>
</evidence>
<name>A0AAE1RWR3_9SOLA</name>
<feature type="compositionally biased region" description="Basic and acidic residues" evidence="1">
    <location>
        <begin position="507"/>
        <end position="522"/>
    </location>
</feature>
<dbReference type="PROSITE" id="PS51166">
    <property type="entry name" value="CBM20"/>
    <property type="match status" value="1"/>
</dbReference>
<evidence type="ECO:0000256" key="1">
    <source>
        <dbReference type="SAM" id="MobiDB-lite"/>
    </source>
</evidence>
<feature type="domain" description="CBM20" evidence="2">
    <location>
        <begin position="98"/>
        <end position="200"/>
    </location>
</feature>
<dbReference type="InterPro" id="IPR013783">
    <property type="entry name" value="Ig-like_fold"/>
</dbReference>
<dbReference type="CDD" id="cd05467">
    <property type="entry name" value="CBM20"/>
    <property type="match status" value="1"/>
</dbReference>
<dbReference type="Proteomes" id="UP001291623">
    <property type="component" value="Unassembled WGS sequence"/>
</dbReference>
<sequence length="522" mass="58144">MESLTRSSLKGVCLDKVLDKHRGLSLCSKDVFGLSKKQEICFLGLSSSKIVHISSFSAQHKTIMQPISCAPDSQTHTQREETETTDTSQSCCDIVLDIDQSKPVRVKFQLNKECSFGQHFNIVGDDPMLGSWDPINAVPLEWSEGHVWNVELDIPSGKTISYKFIMKVDDETIVWQQGPDRILQTWETKNTITVTEDWDNAELQTIIEEEPGAISPEILIAENLAPLPPTVVDLENDVNEEKTNDVLAIVAENITEVNGEVNTDLNEDTTMEAKAIGKNAMAFNDEVLSTKNESILVADEKAPVLVPGLTQVFASEVHGDKVVAESSLGSYSGEFNVLNEVHMDKVVVEYSVGSESEEVNVTELSLNEEVGTDITHPRETPEMMMLNVKQEVTRGNEDIQKSEVVGGGDWSNGKSMEENVFGSDIQWGKKTLRKFFAGLGFFKVELEEVTVHASSATRESQQEPEVQVKVHLRKNRKRSKLFTQSRDSLLEDDNIPVRSRPSSRTKIVKEQQKHPSKGKEKG</sequence>
<keyword evidence="4" id="KW-1185">Reference proteome</keyword>
<evidence type="ECO:0000313" key="3">
    <source>
        <dbReference type="EMBL" id="KAK4359326.1"/>
    </source>
</evidence>